<name>A0A0G4G3L5_VITBC</name>
<dbReference type="OMA" id="GGGSNWC"/>
<keyword evidence="2" id="KW-0472">Membrane</keyword>
<dbReference type="InterPro" id="IPR003386">
    <property type="entry name" value="LACT/PDAT_acylTrfase"/>
</dbReference>
<dbReference type="AlphaFoldDB" id="A0A0G4G3L5"/>
<feature type="region of interest" description="Disordered" evidence="1">
    <location>
        <begin position="1"/>
        <end position="36"/>
    </location>
</feature>
<evidence type="ECO:0000256" key="1">
    <source>
        <dbReference type="SAM" id="MobiDB-lite"/>
    </source>
</evidence>
<reference evidence="3 4" key="1">
    <citation type="submission" date="2014-11" db="EMBL/GenBank/DDBJ databases">
        <authorList>
            <person name="Zhu J."/>
            <person name="Qi W."/>
            <person name="Song R."/>
        </authorList>
    </citation>
    <scope>NUCLEOTIDE SEQUENCE [LARGE SCALE GENOMIC DNA]</scope>
</reference>
<feature type="compositionally biased region" description="Low complexity" evidence="1">
    <location>
        <begin position="19"/>
        <end position="31"/>
    </location>
</feature>
<proteinExistence type="predicted"/>
<evidence type="ECO:0000313" key="3">
    <source>
        <dbReference type="EMBL" id="CEM22750.1"/>
    </source>
</evidence>
<evidence type="ECO:0008006" key="5">
    <source>
        <dbReference type="Google" id="ProtNLM"/>
    </source>
</evidence>
<dbReference type="STRING" id="1169540.A0A0G4G3L5"/>
<dbReference type="PANTHER" id="PTHR11440">
    <property type="entry name" value="LECITHIN-CHOLESTEROL ACYLTRANSFERASE-RELATED"/>
    <property type="match status" value="1"/>
</dbReference>
<evidence type="ECO:0000313" key="4">
    <source>
        <dbReference type="Proteomes" id="UP000041254"/>
    </source>
</evidence>
<keyword evidence="2" id="KW-0812">Transmembrane</keyword>
<keyword evidence="2" id="KW-1133">Transmembrane helix</keyword>
<dbReference type="VEuPathDB" id="CryptoDB:Vbra_9651"/>
<gene>
    <name evidence="3" type="ORF">Vbra_9651</name>
</gene>
<protein>
    <recommendedName>
        <fullName evidence="5">Phospholipid:diacylglycerol acyltransferase</fullName>
    </recommendedName>
</protein>
<dbReference type="Gene3D" id="3.40.50.1820">
    <property type="entry name" value="alpha/beta hydrolase"/>
    <property type="match status" value="1"/>
</dbReference>
<feature type="compositionally biased region" description="Basic and acidic residues" evidence="1">
    <location>
        <begin position="1"/>
        <end position="17"/>
    </location>
</feature>
<accession>A0A0G4G3L5</accession>
<dbReference type="InParanoid" id="A0A0G4G3L5"/>
<dbReference type="OrthoDB" id="190846at2759"/>
<dbReference type="SUPFAM" id="SSF53474">
    <property type="entry name" value="alpha/beta-Hydrolases"/>
    <property type="match status" value="1"/>
</dbReference>
<sequence>MPKGRDAKADKAGKDEPSPGDAASSAAASPSPKKPRGVATKRWFVLSTGAVGAIVAVVVAVWAVMPKERVEMELKAAEMKKWLDSTLQPWFNTSSPLPLERRLKDKGIKAKHPVLFVPGLVSSQLEVWNALECFGDDRRWKIWGGVDMFTAVLQNTSCWLEHLTLDEKTGLDPYDGAIKMRAQEGFASVDYFFPGFWVWGKLTEVLGSIGYDPNSLMTMSWDWRPSFDNLEVRDRLLTKMKRRIEDLYEFNGKQKVVLVSHSLGSLLTFFFFQWVTYHHDPKWVDKHIHSWVNIAGALLGVNKSTSCLFSGEMKDLNIFGPVIRYIIDKILPLPDRVRLWRSMGTMRHMIPKGGARVWGHLGEPTFMKFPASPELDLPFDDFVGWANSYLDKAADLNTWLDKDTYVSMPPPDQPLPTFRDASDAIKYWLNPLAAPLPYAPNMKVFCTYGVGIPTERNYLYQKMPATHISNHNQQQPTATDQVLTSDQRLVDLPVQMIPPHQVSGLLANLSSATTSARDAWEWPPLASDPRGKVEVLDSVVVSDGDVSVPLESLGLMCQLWRNTKRYNPSGAAVRVREVYHNISMTQELMRDSKSGNHVDILGNEDILELVARVASGDDPTDERTFSLIQEIAHKVRGDPGTFTTRRKRRSKMAGGEATPLCGHIDGETASCNWKTFAVLAASALFLSASLSANTTWPLLSLPRHTINQSSNHSSSTTTTTAGLHLNGGGHLDAAIPPAATSAASNDSSAAVDRELEAYVVTLGGHMHSYERRLVPLAA</sequence>
<dbReference type="Proteomes" id="UP000041254">
    <property type="component" value="Unassembled WGS sequence"/>
</dbReference>
<dbReference type="GO" id="GO:0006629">
    <property type="term" value="P:lipid metabolic process"/>
    <property type="evidence" value="ECO:0007669"/>
    <property type="project" value="InterPro"/>
</dbReference>
<feature type="transmembrane region" description="Helical" evidence="2">
    <location>
        <begin position="43"/>
        <end position="65"/>
    </location>
</feature>
<organism evidence="3 4">
    <name type="scientific">Vitrella brassicaformis (strain CCMP3155)</name>
    <dbReference type="NCBI Taxonomy" id="1169540"/>
    <lineage>
        <taxon>Eukaryota</taxon>
        <taxon>Sar</taxon>
        <taxon>Alveolata</taxon>
        <taxon>Colpodellida</taxon>
        <taxon>Vitrellaceae</taxon>
        <taxon>Vitrella</taxon>
    </lineage>
</organism>
<dbReference type="GO" id="GO:0008374">
    <property type="term" value="F:O-acyltransferase activity"/>
    <property type="evidence" value="ECO:0007669"/>
    <property type="project" value="InterPro"/>
</dbReference>
<keyword evidence="4" id="KW-1185">Reference proteome</keyword>
<evidence type="ECO:0000256" key="2">
    <source>
        <dbReference type="SAM" id="Phobius"/>
    </source>
</evidence>
<dbReference type="Pfam" id="PF02450">
    <property type="entry name" value="LCAT"/>
    <property type="match status" value="1"/>
</dbReference>
<dbReference type="EMBL" id="CDMY01000557">
    <property type="protein sequence ID" value="CEM22750.1"/>
    <property type="molecule type" value="Genomic_DNA"/>
</dbReference>
<dbReference type="InterPro" id="IPR029058">
    <property type="entry name" value="AB_hydrolase_fold"/>
</dbReference>